<name>Q47DB7_DECAR</name>
<reference evidence="3" key="1">
    <citation type="submission" date="2005-08" db="EMBL/GenBank/DDBJ databases">
        <title>Complete sequence of Dechloromonas aromatica RCB.</title>
        <authorList>
            <person name="Salinero K.K."/>
            <person name="Copeland A."/>
            <person name="Lucas S."/>
            <person name="Lapidus A."/>
            <person name="Barry K."/>
            <person name="Detter J.C."/>
            <person name="Glavina T."/>
            <person name="Hammon N."/>
            <person name="Israni S."/>
            <person name="Pitluck S."/>
            <person name="Di Bartolo G."/>
            <person name="Trong S."/>
            <person name="Schmutz J."/>
            <person name="Larimer F."/>
            <person name="Land M."/>
            <person name="Ivanova N."/>
            <person name="Richardson P."/>
        </authorList>
    </citation>
    <scope>NUCLEOTIDE SEQUENCE</scope>
    <source>
        <strain evidence="3">RCB</strain>
    </source>
</reference>
<feature type="transmembrane region" description="Helical" evidence="1">
    <location>
        <begin position="502"/>
        <end position="530"/>
    </location>
</feature>
<dbReference type="eggNOG" id="COG5652">
    <property type="taxonomic scope" value="Bacteria"/>
</dbReference>
<feature type="transmembrane region" description="Helical" evidence="1">
    <location>
        <begin position="160"/>
        <end position="180"/>
    </location>
</feature>
<feature type="transmembrane region" description="Helical" evidence="1">
    <location>
        <begin position="478"/>
        <end position="495"/>
    </location>
</feature>
<evidence type="ECO:0000313" key="3">
    <source>
        <dbReference type="EMBL" id="AAZ47164.1"/>
    </source>
</evidence>
<dbReference type="PANTHER" id="PTHR37422">
    <property type="entry name" value="TEICHURONIC ACID BIOSYNTHESIS PROTEIN TUAE"/>
    <property type="match status" value="1"/>
</dbReference>
<feature type="domain" description="VanZ-like" evidence="2">
    <location>
        <begin position="22"/>
        <end position="140"/>
    </location>
</feature>
<feature type="transmembrane region" description="Helical" evidence="1">
    <location>
        <begin position="542"/>
        <end position="562"/>
    </location>
</feature>
<accession>Q47DB7</accession>
<feature type="transmembrane region" description="Helical" evidence="1">
    <location>
        <begin position="691"/>
        <end position="709"/>
    </location>
</feature>
<feature type="transmembrane region" description="Helical" evidence="1">
    <location>
        <begin position="644"/>
        <end position="662"/>
    </location>
</feature>
<keyword evidence="1" id="KW-1133">Transmembrane helix</keyword>
<dbReference type="KEGG" id="dar:Daro_2429"/>
<dbReference type="InterPro" id="IPR051533">
    <property type="entry name" value="WaaL-like"/>
</dbReference>
<feature type="transmembrane region" description="Helical" evidence="1">
    <location>
        <begin position="95"/>
        <end position="116"/>
    </location>
</feature>
<proteinExistence type="predicted"/>
<dbReference type="PANTHER" id="PTHR37422:SF23">
    <property type="entry name" value="TEICHURONIC ACID BIOSYNTHESIS PROTEIN TUAE"/>
    <property type="match status" value="1"/>
</dbReference>
<feature type="transmembrane region" description="Helical" evidence="1">
    <location>
        <begin position="739"/>
        <end position="756"/>
    </location>
</feature>
<sequence length="1089" mass="121413">MKSPVDQVDGRLAFPFMIWVGYLFFLAYGSLVPFEYQYVSWSDAWEQFKHIPMYRLDVDTRADWVANLILAIPTGFLTTHLLLDRFSKANKASLFFISGLFSLSFVICIEFAQLFFPPRTCSLNDIVSQSVGALIGLVLAAKYSDWFKDFFSIDGDSRRLAFRLLEAYLVGYAAFSLFPYDFLFSGAELEQKLSGGNWGWLMARGGSQLGALSGIKLLFEIILTLPFGLFLGYRSESQSGSYRQALFLGILLGASIEILQFFMASGISEGLSILTRVTGVCGGLALWKHHATCSPKRFQALIRQFLYPLGAIYMLVLLQANGWFSGHWDGLGFAGAQLTELHFTPFYYHYFTSEAKALVSVVMVVMMYAPIGLVVWLMRGSPRQALFSAVLLASGIEVGKLFLQGMHPDPTNVLLGGLSGWGAFCSTRALSAMSALFSVKEVGERHMQKSTKMPPHSSQFGVTTPFAGRSNRQGKLRFAHVALLPLLLFSAYWAITFPTQPILLSLFLSVCAVAIWLRPVLIAVIIPFALPSLDLAQWSGRFYFDEFDLLLLVALSIGFARIPSKRHKRRANTFFVLACGLVALSLFISAIRGMLPFQFPDSNSFSNYYSAYNSLRIAKGAIWAFLSFGLLRRMLASEMDIERPLTTGAIAGLAFTVGVILWERLTFSGLFNFSSDYRVTGPFSSMHTGGAYIECFLAVSTPFLLLLVLQTKSWLVRLLGGGLLLAATYALMVTFSRNGYMAFGVASAITMFFALFKSARWKQRGLILVALTGAMFAVAMPVFTGQFAQERIATLGNDYYVRQAHWEDALDIRSPDLLTTLFGMGLGRYPESHYLLSREENHAGTYQLVSEEGNSFLRLVSGSSIYLGQRVSVEPLQKYILKLDARANRPDATITIPICEKWLISSFECIWSTIEIGKEIGIWHHFERVITSDHFNASHWYSQRPIKFALYNGNLKTIVDVDNVRLETLQGDNLLRNGDFSKELDHWLFTADSHLEWHVKSLPISVIFDQGWFGLVAIGLFSLLAIKGAMGRAWQGDLGAAALLASFSGFLVVGLFDTLIDAPRFLFLFLMLGGFCGYDVDKKKIVQRA</sequence>
<dbReference type="Pfam" id="PF04892">
    <property type="entry name" value="VanZ"/>
    <property type="match status" value="1"/>
</dbReference>
<feature type="transmembrane region" description="Helical" evidence="1">
    <location>
        <begin position="357"/>
        <end position="378"/>
    </location>
</feature>
<feature type="transmembrane region" description="Helical" evidence="1">
    <location>
        <begin position="122"/>
        <end position="140"/>
    </location>
</feature>
<feature type="transmembrane region" description="Helical" evidence="1">
    <location>
        <begin position="12"/>
        <end position="31"/>
    </location>
</feature>
<dbReference type="InterPro" id="IPR006976">
    <property type="entry name" value="VanZ-like"/>
</dbReference>
<feature type="transmembrane region" description="Helical" evidence="1">
    <location>
        <begin position="385"/>
        <end position="403"/>
    </location>
</feature>
<dbReference type="AlphaFoldDB" id="Q47DB7"/>
<evidence type="ECO:0000256" key="1">
    <source>
        <dbReference type="SAM" id="Phobius"/>
    </source>
</evidence>
<evidence type="ECO:0000259" key="2">
    <source>
        <dbReference type="Pfam" id="PF04892"/>
    </source>
</evidence>
<feature type="transmembrane region" description="Helical" evidence="1">
    <location>
        <begin position="64"/>
        <end position="83"/>
    </location>
</feature>
<dbReference type="eggNOG" id="COG4767">
    <property type="taxonomic scope" value="Bacteria"/>
</dbReference>
<gene>
    <name evidence="3" type="ordered locus">Daro_2429</name>
</gene>
<dbReference type="Gene3D" id="2.60.120.260">
    <property type="entry name" value="Galactose-binding domain-like"/>
    <property type="match status" value="1"/>
</dbReference>
<dbReference type="EMBL" id="CP000089">
    <property type="protein sequence ID" value="AAZ47164.1"/>
    <property type="molecule type" value="Genomic_DNA"/>
</dbReference>
<feature type="transmembrane region" description="Helical" evidence="1">
    <location>
        <begin position="1038"/>
        <end position="1056"/>
    </location>
</feature>
<feature type="transmembrane region" description="Helical" evidence="1">
    <location>
        <begin position="273"/>
        <end position="293"/>
    </location>
</feature>
<feature type="transmembrane region" description="Helical" evidence="1">
    <location>
        <begin position="209"/>
        <end position="233"/>
    </location>
</feature>
<feature type="transmembrane region" description="Helical" evidence="1">
    <location>
        <begin position="305"/>
        <end position="324"/>
    </location>
</feature>
<feature type="transmembrane region" description="Helical" evidence="1">
    <location>
        <begin position="615"/>
        <end position="632"/>
    </location>
</feature>
<organism evidence="3">
    <name type="scientific">Dechloromonas aromatica (strain RCB)</name>
    <dbReference type="NCBI Taxonomy" id="159087"/>
    <lineage>
        <taxon>Bacteria</taxon>
        <taxon>Pseudomonadati</taxon>
        <taxon>Pseudomonadota</taxon>
        <taxon>Betaproteobacteria</taxon>
        <taxon>Rhodocyclales</taxon>
        <taxon>Azonexaceae</taxon>
        <taxon>Dechloromonas</taxon>
    </lineage>
</organism>
<keyword evidence="1" id="KW-0472">Membrane</keyword>
<feature type="transmembrane region" description="Helical" evidence="1">
    <location>
        <begin position="574"/>
        <end position="595"/>
    </location>
</feature>
<dbReference type="HOGENOM" id="CLU_278951_0_0_4"/>
<feature type="transmembrane region" description="Helical" evidence="1">
    <location>
        <begin position="714"/>
        <end position="733"/>
    </location>
</feature>
<feature type="transmembrane region" description="Helical" evidence="1">
    <location>
        <begin position="765"/>
        <end position="783"/>
    </location>
</feature>
<feature type="transmembrane region" description="Helical" evidence="1">
    <location>
        <begin position="1010"/>
        <end position="1026"/>
    </location>
</feature>
<feature type="transmembrane region" description="Helical" evidence="1">
    <location>
        <begin position="245"/>
        <end position="267"/>
    </location>
</feature>
<keyword evidence="1" id="KW-0812">Transmembrane</keyword>
<protein>
    <recommendedName>
        <fullName evidence="2">VanZ-like domain-containing protein</fullName>
    </recommendedName>
</protein>
<dbReference type="STRING" id="159087.Daro_2429"/>